<keyword evidence="3" id="KW-0479">Metal-binding</keyword>
<evidence type="ECO:0000256" key="5">
    <source>
        <dbReference type="ARBA" id="ARBA00022989"/>
    </source>
</evidence>
<feature type="domain" description="Cation-transporting P-type ATPase C-terminal" evidence="8">
    <location>
        <begin position="455"/>
        <end position="623"/>
    </location>
</feature>
<dbReference type="Gene3D" id="3.40.50.1000">
    <property type="entry name" value="HAD superfamily/HAD-like"/>
    <property type="match status" value="2"/>
</dbReference>
<evidence type="ECO:0000256" key="6">
    <source>
        <dbReference type="ARBA" id="ARBA00023136"/>
    </source>
</evidence>
<evidence type="ECO:0000256" key="4">
    <source>
        <dbReference type="ARBA" id="ARBA00022842"/>
    </source>
</evidence>
<keyword evidence="10" id="KW-1185">Reference proteome</keyword>
<keyword evidence="4" id="KW-0460">Magnesium</keyword>
<comment type="subcellular location">
    <subcellularLocation>
        <location evidence="1">Membrane</location>
    </subcellularLocation>
</comment>
<dbReference type="Gene3D" id="3.40.1110.10">
    <property type="entry name" value="Calcium-transporting ATPase, cytoplasmic domain N"/>
    <property type="match status" value="2"/>
</dbReference>
<proteinExistence type="predicted"/>
<feature type="non-terminal residue" evidence="9">
    <location>
        <position position="1"/>
    </location>
</feature>
<dbReference type="InterPro" id="IPR023214">
    <property type="entry name" value="HAD_sf"/>
</dbReference>
<dbReference type="Proteomes" id="UP000324897">
    <property type="component" value="Chromosome 7"/>
</dbReference>
<name>A0A5J9U1R4_9POAL</name>
<accession>A0A5J9U1R4</accession>
<dbReference type="InterPro" id="IPR006068">
    <property type="entry name" value="ATPase_P-typ_cation-transptr_C"/>
</dbReference>
<dbReference type="Pfam" id="PF00689">
    <property type="entry name" value="Cation_ATPase_C"/>
    <property type="match status" value="1"/>
</dbReference>
<keyword evidence="6 7" id="KW-0472">Membrane</keyword>
<dbReference type="GO" id="GO:0046872">
    <property type="term" value="F:metal ion binding"/>
    <property type="evidence" value="ECO:0007669"/>
    <property type="project" value="UniProtKB-KW"/>
</dbReference>
<dbReference type="InterPro" id="IPR023298">
    <property type="entry name" value="ATPase_P-typ_TM_dom_sf"/>
</dbReference>
<dbReference type="AlphaFoldDB" id="A0A5J9U1R4"/>
<dbReference type="GO" id="GO:0005388">
    <property type="term" value="F:P-type calcium transporter activity"/>
    <property type="evidence" value="ECO:0007669"/>
    <property type="project" value="TreeGrafter"/>
</dbReference>
<reference evidence="9 10" key="1">
    <citation type="journal article" date="2019" name="Sci. Rep.">
        <title>A high-quality genome of Eragrostis curvula grass provides insights into Poaceae evolution and supports new strategies to enhance forage quality.</title>
        <authorList>
            <person name="Carballo J."/>
            <person name="Santos B.A.C.M."/>
            <person name="Zappacosta D."/>
            <person name="Garbus I."/>
            <person name="Selva J.P."/>
            <person name="Gallo C.A."/>
            <person name="Diaz A."/>
            <person name="Albertini E."/>
            <person name="Caccamo M."/>
            <person name="Echenique V."/>
        </authorList>
    </citation>
    <scope>NUCLEOTIDE SEQUENCE [LARGE SCALE GENOMIC DNA]</scope>
    <source>
        <strain evidence="10">cv. Victoria</strain>
        <tissue evidence="9">Leaf</tissue>
    </source>
</reference>
<dbReference type="GO" id="GO:0000166">
    <property type="term" value="F:nucleotide binding"/>
    <property type="evidence" value="ECO:0007669"/>
    <property type="project" value="InterPro"/>
</dbReference>
<evidence type="ECO:0000313" key="10">
    <source>
        <dbReference type="Proteomes" id="UP000324897"/>
    </source>
</evidence>
<evidence type="ECO:0000256" key="1">
    <source>
        <dbReference type="ARBA" id="ARBA00004370"/>
    </source>
</evidence>
<evidence type="ECO:0000256" key="2">
    <source>
        <dbReference type="ARBA" id="ARBA00022692"/>
    </source>
</evidence>
<feature type="transmembrane region" description="Helical" evidence="7">
    <location>
        <begin position="569"/>
        <end position="590"/>
    </location>
</feature>
<dbReference type="SUPFAM" id="SSF81665">
    <property type="entry name" value="Calcium ATPase, transmembrane domain M"/>
    <property type="match status" value="1"/>
</dbReference>
<evidence type="ECO:0000259" key="8">
    <source>
        <dbReference type="Pfam" id="PF00689"/>
    </source>
</evidence>
<feature type="transmembrane region" description="Helical" evidence="7">
    <location>
        <begin position="602"/>
        <end position="623"/>
    </location>
</feature>
<dbReference type="SUPFAM" id="SSF56784">
    <property type="entry name" value="HAD-like"/>
    <property type="match status" value="1"/>
</dbReference>
<comment type="caution">
    <text evidence="9">The sequence shown here is derived from an EMBL/GenBank/DDBJ whole genome shotgun (WGS) entry which is preliminary data.</text>
</comment>
<dbReference type="PANTHER" id="PTHR24093">
    <property type="entry name" value="CATION TRANSPORTING ATPASE"/>
    <property type="match status" value="1"/>
</dbReference>
<evidence type="ECO:0000256" key="3">
    <source>
        <dbReference type="ARBA" id="ARBA00022723"/>
    </source>
</evidence>
<dbReference type="GO" id="GO:0005886">
    <property type="term" value="C:plasma membrane"/>
    <property type="evidence" value="ECO:0007669"/>
    <property type="project" value="TreeGrafter"/>
</dbReference>
<dbReference type="SUPFAM" id="SSF81660">
    <property type="entry name" value="Metal cation-transporting ATPase, ATP-binding domain N"/>
    <property type="match status" value="1"/>
</dbReference>
<keyword evidence="2 7" id="KW-0812">Transmembrane</keyword>
<gene>
    <name evidence="9" type="ORF">EJB05_33587</name>
</gene>
<dbReference type="InterPro" id="IPR023299">
    <property type="entry name" value="ATPase_P-typ_cyto_dom_N"/>
</dbReference>
<dbReference type="Pfam" id="PF13246">
    <property type="entry name" value="Cation_ATPase"/>
    <property type="match status" value="1"/>
</dbReference>
<protein>
    <recommendedName>
        <fullName evidence="8">Cation-transporting P-type ATPase C-terminal domain-containing protein</fullName>
    </recommendedName>
</protein>
<dbReference type="EMBL" id="RWGY01000029">
    <property type="protein sequence ID" value="TVU17544.1"/>
    <property type="molecule type" value="Genomic_DNA"/>
</dbReference>
<dbReference type="InterPro" id="IPR036412">
    <property type="entry name" value="HAD-like_sf"/>
</dbReference>
<dbReference type="Gramene" id="TVU17544">
    <property type="protein sequence ID" value="TVU17544"/>
    <property type="gene ID" value="EJB05_33587"/>
</dbReference>
<keyword evidence="5 7" id="KW-1133">Transmembrane helix</keyword>
<dbReference type="PANTHER" id="PTHR24093:SF434">
    <property type="entry name" value="CALCIUM-TRANSPORTING ATPASE 13, PLASMA MEMBRANE-TYPE-RELATED"/>
    <property type="match status" value="1"/>
</dbReference>
<evidence type="ECO:0000313" key="9">
    <source>
        <dbReference type="EMBL" id="TVU17544.1"/>
    </source>
</evidence>
<dbReference type="OrthoDB" id="3352408at2759"/>
<dbReference type="Gene3D" id="1.20.1110.10">
    <property type="entry name" value="Calcium-transporting ATPase, transmembrane domain"/>
    <property type="match status" value="3"/>
</dbReference>
<sequence>MRLDGLKSKISNVRNALAMLTALYSTGGTSDVTNKVVEVFQHTLPILVSAIPEALPLAGFLTLFFSTKLMLKERASLVLRFSNCETLGSVTAVCTNIRGLLAPDQMTVKEFWVDTNPVDEAASIARDVVGRLCQCIWSTNRINTAIEQPALFSWAVTALGMDSDDMGMTCNALRLKDFAVEGMCCGALTVDRATDAGLAHWNGPADEVLARCSKYVSADGEEHELGAEKRRKFEKIISDMAETNLCSFALAFRQVESELSETRSWLQDAERDLTLLCLVGLKESCRPEVKDAIEVCAMAGVSVKMVTSCITATAQVVAKECGILSRDDTDGIIMEGQEFRVMPPDRQREIVDRIRVMSRSRPMDRRLLVKRLKDRGHVVADTGDDAIWNRLDQSSNEDFQPYAIIINRILDTVVRAAGWGRCVYTNIQKFIQFQLTCNIAAVVINLVSAVIKGKVLLTSVQLLWVSLIFETMGALALATDSRPVKELMRHPPFSQTAPLISNAMWRDLTAQAAFQVAVLLWIAYGGRHFFGTGENAMIFNAFVLCQVFNEFNARTNDQKNIFAGLHRNWIFLAIVTATLALQVLMVEVLAKFIGTQRLSREQWGVCGVIGIMSWPIALVVKFIPVPVKPFHEFLPKFRFGFFSR</sequence>
<evidence type="ECO:0000256" key="7">
    <source>
        <dbReference type="SAM" id="Phobius"/>
    </source>
</evidence>
<organism evidence="9 10">
    <name type="scientific">Eragrostis curvula</name>
    <name type="common">weeping love grass</name>
    <dbReference type="NCBI Taxonomy" id="38414"/>
    <lineage>
        <taxon>Eukaryota</taxon>
        <taxon>Viridiplantae</taxon>
        <taxon>Streptophyta</taxon>
        <taxon>Embryophyta</taxon>
        <taxon>Tracheophyta</taxon>
        <taxon>Spermatophyta</taxon>
        <taxon>Magnoliopsida</taxon>
        <taxon>Liliopsida</taxon>
        <taxon>Poales</taxon>
        <taxon>Poaceae</taxon>
        <taxon>PACMAD clade</taxon>
        <taxon>Chloridoideae</taxon>
        <taxon>Eragrostideae</taxon>
        <taxon>Eragrostidinae</taxon>
        <taxon>Eragrostis</taxon>
    </lineage>
</organism>